<keyword evidence="6" id="KW-1185">Reference proteome</keyword>
<dbReference type="InterPro" id="IPR019546">
    <property type="entry name" value="TAT_signal_bac_arc"/>
</dbReference>
<keyword evidence="1" id="KW-0479">Metal-binding</keyword>
<dbReference type="GO" id="GO:0016787">
    <property type="term" value="F:hydrolase activity"/>
    <property type="evidence" value="ECO:0007669"/>
    <property type="project" value="UniProtKB-KW"/>
</dbReference>
<dbReference type="EMBL" id="JBBPIX010000009">
    <property type="protein sequence ID" value="MEK6465636.1"/>
    <property type="molecule type" value="Genomic_DNA"/>
</dbReference>
<sequence length="262" mass="26537">MRWRGAEPSAGTTRREVLRAAAAAALLAATGGCSTGPTASPPPSPVPGAPSAPRTTTPALDPAGTEVAHAGTGRPELALTFHGAGEIDLARRVLTLLHDRGAAVTVLAVGTWLADSPDAARIVTGLGHEIGNHTWSHGDVDGLGEAAARVEIERCRDVIAAATGGPGAFFRPSQAQHATPLLRRLAADAGYPVTLSYDVDSRDFTDPGPAAVAARVRTAGPGSVVSMHLGHPGTLAALPAVLDDLDARGLRAVTATRLLAPA</sequence>
<dbReference type="InterPro" id="IPR011330">
    <property type="entry name" value="Glyco_hydro/deAcase_b/a-brl"/>
</dbReference>
<dbReference type="RefSeq" id="WP_346104134.1">
    <property type="nucleotide sequence ID" value="NZ_BAAAOD010000030.1"/>
</dbReference>
<dbReference type="Proteomes" id="UP001367513">
    <property type="component" value="Unassembled WGS sequence"/>
</dbReference>
<dbReference type="EC" id="3.-.-.-" evidence="5"/>
<evidence type="ECO:0000256" key="1">
    <source>
        <dbReference type="ARBA" id="ARBA00022723"/>
    </source>
</evidence>
<feature type="compositionally biased region" description="Pro residues" evidence="3">
    <location>
        <begin position="39"/>
        <end position="50"/>
    </location>
</feature>
<feature type="region of interest" description="Disordered" evidence="3">
    <location>
        <begin position="33"/>
        <end position="69"/>
    </location>
</feature>
<dbReference type="PANTHER" id="PTHR10587:SF133">
    <property type="entry name" value="CHITIN DEACETYLASE 1-RELATED"/>
    <property type="match status" value="1"/>
</dbReference>
<dbReference type="Gene3D" id="3.20.20.370">
    <property type="entry name" value="Glycoside hydrolase/deacetylase"/>
    <property type="match status" value="1"/>
</dbReference>
<accession>A0ABU9AGT0</accession>
<evidence type="ECO:0000256" key="3">
    <source>
        <dbReference type="SAM" id="MobiDB-lite"/>
    </source>
</evidence>
<organism evidence="5 6">
    <name type="scientific">Pseudonocardia alni subsp. carboxydivorans</name>
    <dbReference type="NCBI Taxonomy" id="415010"/>
    <lineage>
        <taxon>Bacteria</taxon>
        <taxon>Bacillati</taxon>
        <taxon>Actinomycetota</taxon>
        <taxon>Actinomycetes</taxon>
        <taxon>Pseudonocardiales</taxon>
        <taxon>Pseudonocardiaceae</taxon>
        <taxon>Pseudonocardia</taxon>
    </lineage>
</organism>
<proteinExistence type="predicted"/>
<dbReference type="PROSITE" id="PS51677">
    <property type="entry name" value="NODB"/>
    <property type="match status" value="1"/>
</dbReference>
<comment type="caution">
    <text evidence="5">The sequence shown here is derived from an EMBL/GenBank/DDBJ whole genome shotgun (WGS) entry which is preliminary data.</text>
</comment>
<dbReference type="PROSITE" id="PS51257">
    <property type="entry name" value="PROKAR_LIPOPROTEIN"/>
    <property type="match status" value="1"/>
</dbReference>
<dbReference type="InterPro" id="IPR002509">
    <property type="entry name" value="NODB_dom"/>
</dbReference>
<evidence type="ECO:0000259" key="4">
    <source>
        <dbReference type="PROSITE" id="PS51677"/>
    </source>
</evidence>
<dbReference type="SUPFAM" id="SSF88713">
    <property type="entry name" value="Glycoside hydrolase/deacetylase"/>
    <property type="match status" value="1"/>
</dbReference>
<dbReference type="InterPro" id="IPR050248">
    <property type="entry name" value="Polysacc_deacetylase_ArnD"/>
</dbReference>
<dbReference type="NCBIfam" id="TIGR01409">
    <property type="entry name" value="TAT_signal_seq"/>
    <property type="match status" value="1"/>
</dbReference>
<dbReference type="PANTHER" id="PTHR10587">
    <property type="entry name" value="GLYCOSYL TRANSFERASE-RELATED"/>
    <property type="match status" value="1"/>
</dbReference>
<name>A0ABU9AGT0_PSEA5</name>
<reference evidence="5 6" key="1">
    <citation type="submission" date="2024-03" db="EMBL/GenBank/DDBJ databases">
        <title>Draft genome sequence of Pseudonocardia carboxydivorans JCM 14827.</title>
        <authorList>
            <person name="Duangmal K."/>
        </authorList>
    </citation>
    <scope>NUCLEOTIDE SEQUENCE [LARGE SCALE GENOMIC DNA]</scope>
    <source>
        <strain evidence="5 6">JCM 14827</strain>
    </source>
</reference>
<gene>
    <name evidence="5" type="ORF">WG925_17980</name>
</gene>
<evidence type="ECO:0000313" key="5">
    <source>
        <dbReference type="EMBL" id="MEK6465636.1"/>
    </source>
</evidence>
<dbReference type="CDD" id="cd10917">
    <property type="entry name" value="CE4_NodB_like_6s_7s"/>
    <property type="match status" value="1"/>
</dbReference>
<evidence type="ECO:0000313" key="6">
    <source>
        <dbReference type="Proteomes" id="UP001367513"/>
    </source>
</evidence>
<keyword evidence="2 5" id="KW-0378">Hydrolase</keyword>
<dbReference type="PROSITE" id="PS51318">
    <property type="entry name" value="TAT"/>
    <property type="match status" value="1"/>
</dbReference>
<evidence type="ECO:0000256" key="2">
    <source>
        <dbReference type="ARBA" id="ARBA00022801"/>
    </source>
</evidence>
<feature type="domain" description="NodB homology" evidence="4">
    <location>
        <begin position="75"/>
        <end position="253"/>
    </location>
</feature>
<protein>
    <submittedName>
        <fullName evidence="5">Polysaccharide deacetylase family protein</fullName>
        <ecNumber evidence="5">3.-.-.-</ecNumber>
    </submittedName>
</protein>
<dbReference type="InterPro" id="IPR006311">
    <property type="entry name" value="TAT_signal"/>
</dbReference>
<dbReference type="Pfam" id="PF01522">
    <property type="entry name" value="Polysacc_deac_1"/>
    <property type="match status" value="1"/>
</dbReference>